<dbReference type="InterPro" id="IPR036390">
    <property type="entry name" value="WH_DNA-bd_sf"/>
</dbReference>
<evidence type="ECO:0000256" key="1">
    <source>
        <dbReference type="ARBA" id="ARBA00004123"/>
    </source>
</evidence>
<dbReference type="GO" id="GO:0003690">
    <property type="term" value="F:double-stranded DNA binding"/>
    <property type="evidence" value="ECO:0007669"/>
    <property type="project" value="TreeGrafter"/>
</dbReference>
<dbReference type="Pfam" id="PF00538">
    <property type="entry name" value="Linker_histone"/>
    <property type="match status" value="1"/>
</dbReference>
<feature type="domain" description="H15" evidence="7">
    <location>
        <begin position="63"/>
        <end position="124"/>
    </location>
</feature>
<comment type="subcellular location">
    <subcellularLocation>
        <location evidence="2">Chromosome</location>
    </subcellularLocation>
    <subcellularLocation>
        <location evidence="1">Nucleus</location>
    </subcellularLocation>
</comment>
<dbReference type="EMBL" id="JAHRHJ020000006">
    <property type="protein sequence ID" value="KAH9312697.1"/>
    <property type="molecule type" value="Genomic_DNA"/>
</dbReference>
<keyword evidence="5" id="KW-0539">Nucleus</keyword>
<gene>
    <name evidence="8" type="ORF">KI387_027732</name>
</gene>
<dbReference type="InterPro" id="IPR005818">
    <property type="entry name" value="Histone_H1/H5_H15"/>
</dbReference>
<accession>A0AA38L9S1</accession>
<feature type="non-terminal residue" evidence="8">
    <location>
        <position position="1"/>
    </location>
</feature>
<evidence type="ECO:0000256" key="6">
    <source>
        <dbReference type="SAM" id="MobiDB-lite"/>
    </source>
</evidence>
<feature type="compositionally biased region" description="Basic and acidic residues" evidence="6">
    <location>
        <begin position="25"/>
        <end position="49"/>
    </location>
</feature>
<organism evidence="8 9">
    <name type="scientific">Taxus chinensis</name>
    <name type="common">Chinese yew</name>
    <name type="synonym">Taxus wallichiana var. chinensis</name>
    <dbReference type="NCBI Taxonomy" id="29808"/>
    <lineage>
        <taxon>Eukaryota</taxon>
        <taxon>Viridiplantae</taxon>
        <taxon>Streptophyta</taxon>
        <taxon>Embryophyta</taxon>
        <taxon>Tracheophyta</taxon>
        <taxon>Spermatophyta</taxon>
        <taxon>Pinopsida</taxon>
        <taxon>Pinidae</taxon>
        <taxon>Conifers II</taxon>
        <taxon>Cupressales</taxon>
        <taxon>Taxaceae</taxon>
        <taxon>Taxus</taxon>
    </lineage>
</organism>
<keyword evidence="9" id="KW-1185">Reference proteome</keyword>
<evidence type="ECO:0000313" key="8">
    <source>
        <dbReference type="EMBL" id="KAH9312697.1"/>
    </source>
</evidence>
<dbReference type="OMA" id="LIMPLHR"/>
<dbReference type="SMART" id="SM00526">
    <property type="entry name" value="H15"/>
    <property type="match status" value="1"/>
</dbReference>
<name>A0AA38L9S1_TAXCH</name>
<evidence type="ECO:0000259" key="7">
    <source>
        <dbReference type="PROSITE" id="PS51504"/>
    </source>
</evidence>
<evidence type="ECO:0000256" key="2">
    <source>
        <dbReference type="ARBA" id="ARBA00004286"/>
    </source>
</evidence>
<keyword evidence="4" id="KW-0238">DNA-binding</keyword>
<dbReference type="PROSITE" id="PS51504">
    <property type="entry name" value="H15"/>
    <property type="match status" value="1"/>
</dbReference>
<dbReference type="GO" id="GO:0045910">
    <property type="term" value="P:negative regulation of DNA recombination"/>
    <property type="evidence" value="ECO:0007669"/>
    <property type="project" value="TreeGrafter"/>
</dbReference>
<evidence type="ECO:0000256" key="4">
    <source>
        <dbReference type="ARBA" id="ARBA00023125"/>
    </source>
</evidence>
<evidence type="ECO:0000313" key="9">
    <source>
        <dbReference type="Proteomes" id="UP000824469"/>
    </source>
</evidence>
<dbReference type="SUPFAM" id="SSF46785">
    <property type="entry name" value="Winged helix' DNA-binding domain"/>
    <property type="match status" value="1"/>
</dbReference>
<dbReference type="Proteomes" id="UP000824469">
    <property type="component" value="Unassembled WGS sequence"/>
</dbReference>
<comment type="caution">
    <text evidence="8">The sequence shown here is derived from an EMBL/GenBank/DDBJ whole genome shotgun (WGS) entry which is preliminary data.</text>
</comment>
<dbReference type="GO" id="GO:0006334">
    <property type="term" value="P:nucleosome assembly"/>
    <property type="evidence" value="ECO:0007669"/>
    <property type="project" value="InterPro"/>
</dbReference>
<dbReference type="Gene3D" id="1.10.10.10">
    <property type="entry name" value="Winged helix-like DNA-binding domain superfamily/Winged helix DNA-binding domain"/>
    <property type="match status" value="1"/>
</dbReference>
<sequence>SLSILSMASSDPALDAMPAEAPANEDPKPTEEKPVWDEKKKKEAKDPKEKKPRAPKGSKPLAAHPSYVQMITEAITVLKERGSSSPITILKFLLDKYKSDLPLNFKKQLRLPLKNLTKSGKMTK</sequence>
<feature type="region of interest" description="Disordered" evidence="6">
    <location>
        <begin position="1"/>
        <end position="65"/>
    </location>
</feature>
<evidence type="ECO:0000256" key="3">
    <source>
        <dbReference type="ARBA" id="ARBA00022454"/>
    </source>
</evidence>
<reference evidence="8 9" key="1">
    <citation type="journal article" date="2021" name="Nat. Plants">
        <title>The Taxus genome provides insights into paclitaxel biosynthesis.</title>
        <authorList>
            <person name="Xiong X."/>
            <person name="Gou J."/>
            <person name="Liao Q."/>
            <person name="Li Y."/>
            <person name="Zhou Q."/>
            <person name="Bi G."/>
            <person name="Li C."/>
            <person name="Du R."/>
            <person name="Wang X."/>
            <person name="Sun T."/>
            <person name="Guo L."/>
            <person name="Liang H."/>
            <person name="Lu P."/>
            <person name="Wu Y."/>
            <person name="Zhang Z."/>
            <person name="Ro D.K."/>
            <person name="Shang Y."/>
            <person name="Huang S."/>
            <person name="Yan J."/>
        </authorList>
    </citation>
    <scope>NUCLEOTIDE SEQUENCE [LARGE SCALE GENOMIC DNA]</scope>
    <source>
        <strain evidence="8">Ta-2019</strain>
    </source>
</reference>
<dbReference type="GO" id="GO:0030261">
    <property type="term" value="P:chromosome condensation"/>
    <property type="evidence" value="ECO:0007669"/>
    <property type="project" value="TreeGrafter"/>
</dbReference>
<proteinExistence type="predicted"/>
<protein>
    <recommendedName>
        <fullName evidence="7">H15 domain-containing protein</fullName>
    </recommendedName>
</protein>
<dbReference type="AlphaFoldDB" id="A0AA38L9S1"/>
<dbReference type="GO" id="GO:0000786">
    <property type="term" value="C:nucleosome"/>
    <property type="evidence" value="ECO:0007669"/>
    <property type="project" value="InterPro"/>
</dbReference>
<evidence type="ECO:0000256" key="5">
    <source>
        <dbReference type="ARBA" id="ARBA00023242"/>
    </source>
</evidence>
<dbReference type="InterPro" id="IPR036388">
    <property type="entry name" value="WH-like_DNA-bd_sf"/>
</dbReference>
<dbReference type="PANTHER" id="PTHR11467">
    <property type="entry name" value="HISTONE H1"/>
    <property type="match status" value="1"/>
</dbReference>
<dbReference type="PANTHER" id="PTHR11467:SF36">
    <property type="entry name" value="HISTONE 24-RELATED"/>
    <property type="match status" value="1"/>
</dbReference>
<keyword evidence="3" id="KW-0158">Chromosome</keyword>
<dbReference type="GO" id="GO:0005634">
    <property type="term" value="C:nucleus"/>
    <property type="evidence" value="ECO:0007669"/>
    <property type="project" value="UniProtKB-SubCell"/>
</dbReference>
<dbReference type="GO" id="GO:0031492">
    <property type="term" value="F:nucleosomal DNA binding"/>
    <property type="evidence" value="ECO:0007669"/>
    <property type="project" value="TreeGrafter"/>
</dbReference>
<dbReference type="CDD" id="cd00073">
    <property type="entry name" value="H15"/>
    <property type="match status" value="1"/>
</dbReference>
<feature type="non-terminal residue" evidence="8">
    <location>
        <position position="124"/>
    </location>
</feature>